<evidence type="ECO:0000256" key="5">
    <source>
        <dbReference type="ARBA" id="ARBA00022679"/>
    </source>
</evidence>
<dbReference type="GO" id="GO:0005737">
    <property type="term" value="C:cytoplasm"/>
    <property type="evidence" value="ECO:0007669"/>
    <property type="project" value="UniProtKB-SubCell"/>
</dbReference>
<evidence type="ECO:0000256" key="10">
    <source>
        <dbReference type="ARBA" id="ARBA00038367"/>
    </source>
</evidence>
<evidence type="ECO:0000256" key="4">
    <source>
        <dbReference type="ARBA" id="ARBA00022618"/>
    </source>
</evidence>
<comment type="similarity">
    <text evidence="10 12">Belongs to the EPSP synthase family. MurA subfamily.</text>
</comment>
<evidence type="ECO:0000256" key="6">
    <source>
        <dbReference type="ARBA" id="ARBA00022960"/>
    </source>
</evidence>
<dbReference type="Gene3D" id="3.65.10.10">
    <property type="entry name" value="Enolpyruvate transferase domain"/>
    <property type="match status" value="2"/>
</dbReference>
<evidence type="ECO:0000256" key="7">
    <source>
        <dbReference type="ARBA" id="ARBA00022984"/>
    </source>
</evidence>
<keyword evidence="4 12" id="KW-0132">Cell division</keyword>
<dbReference type="FunFam" id="3.65.10.10:FF:000001">
    <property type="entry name" value="UDP-N-acetylglucosamine 1-carboxyvinyltransferase"/>
    <property type="match status" value="1"/>
</dbReference>
<feature type="binding site" evidence="12">
    <location>
        <position position="305"/>
    </location>
    <ligand>
        <name>UDP-N-acetyl-alpha-D-glucosamine</name>
        <dbReference type="ChEBI" id="CHEBI:57705"/>
    </ligand>
</feature>
<keyword evidence="12" id="KW-0670">Pyruvate</keyword>
<evidence type="ECO:0000256" key="9">
    <source>
        <dbReference type="ARBA" id="ARBA00023316"/>
    </source>
</evidence>
<dbReference type="Proteomes" id="UP000002620">
    <property type="component" value="Chromosome"/>
</dbReference>
<evidence type="ECO:0000256" key="11">
    <source>
        <dbReference type="ARBA" id="ARBA00047527"/>
    </source>
</evidence>
<dbReference type="GO" id="GO:0008360">
    <property type="term" value="P:regulation of cell shape"/>
    <property type="evidence" value="ECO:0007669"/>
    <property type="project" value="UniProtKB-KW"/>
</dbReference>
<comment type="caution">
    <text evidence="12">Lacks conserved residue(s) required for the propagation of feature annotation.</text>
</comment>
<feature type="binding site" evidence="12">
    <location>
        <begin position="120"/>
        <end position="124"/>
    </location>
    <ligand>
        <name>UDP-N-acetyl-alpha-D-glucosamine</name>
        <dbReference type="ChEBI" id="CHEBI:57705"/>
    </ligand>
</feature>
<feature type="modified residue" description="2-(S-cysteinyl)pyruvic acid O-phosphothioketal" evidence="12">
    <location>
        <position position="115"/>
    </location>
</feature>
<dbReference type="eggNOG" id="COG0766">
    <property type="taxonomic scope" value="Bacteria"/>
</dbReference>
<dbReference type="GO" id="GO:0008760">
    <property type="term" value="F:UDP-N-acetylglucosamine 1-carboxyvinyltransferase activity"/>
    <property type="evidence" value="ECO:0007669"/>
    <property type="project" value="UniProtKB-UniRule"/>
</dbReference>
<dbReference type="GO" id="GO:0009252">
    <property type="term" value="P:peptidoglycan biosynthetic process"/>
    <property type="evidence" value="ECO:0007669"/>
    <property type="project" value="UniProtKB-UniRule"/>
</dbReference>
<evidence type="ECO:0000313" key="14">
    <source>
        <dbReference type="EMBL" id="ACX52656.1"/>
    </source>
</evidence>
<dbReference type="KEGG" id="adg:Adeg_1561"/>
<name>C9R8M7_AMMDK</name>
<dbReference type="GO" id="GO:0051301">
    <property type="term" value="P:cell division"/>
    <property type="evidence" value="ECO:0007669"/>
    <property type="project" value="UniProtKB-KW"/>
</dbReference>
<evidence type="ECO:0000256" key="8">
    <source>
        <dbReference type="ARBA" id="ARBA00023306"/>
    </source>
</evidence>
<comment type="function">
    <text evidence="12">Cell wall formation. Adds enolpyruvyl to UDP-N-acetylglucosamine.</text>
</comment>
<dbReference type="OrthoDB" id="9803760at2"/>
<feature type="binding site" evidence="12">
    <location>
        <begin position="21"/>
        <end position="22"/>
    </location>
    <ligand>
        <name>phosphoenolpyruvate</name>
        <dbReference type="ChEBI" id="CHEBI:58702"/>
    </ligand>
</feature>
<evidence type="ECO:0000256" key="1">
    <source>
        <dbReference type="ARBA" id="ARBA00004496"/>
    </source>
</evidence>
<gene>
    <name evidence="12" type="primary">murA</name>
    <name evidence="14" type="ordered locus">Adeg_1561</name>
</gene>
<comment type="subcellular location">
    <subcellularLocation>
        <location evidence="1 12">Cytoplasm</location>
    </subcellularLocation>
</comment>
<feature type="binding site" evidence="12">
    <location>
        <position position="91"/>
    </location>
    <ligand>
        <name>UDP-N-acetyl-alpha-D-glucosamine</name>
        <dbReference type="ChEBI" id="CHEBI:57705"/>
    </ligand>
</feature>
<keyword evidence="8 12" id="KW-0131">Cell cycle</keyword>
<feature type="binding site" evidence="12">
    <location>
        <position position="327"/>
    </location>
    <ligand>
        <name>UDP-N-acetyl-alpha-D-glucosamine</name>
        <dbReference type="ChEBI" id="CHEBI:57705"/>
    </ligand>
</feature>
<reference evidence="14 15" key="1">
    <citation type="submission" date="2009-10" db="EMBL/GenBank/DDBJ databases">
        <title>Complete sequence of chromosome of Ammonifex degensii KC4.</title>
        <authorList>
            <consortium name="US DOE Joint Genome Institute"/>
            <person name="Kerfeld C."/>
            <person name="Goodner B."/>
            <person name="Huber H."/>
            <person name="Stetter K."/>
            <person name="Lucas S."/>
            <person name="Copeland A."/>
            <person name="Lapidus A."/>
            <person name="Glavina del Rio T."/>
            <person name="Dalin E."/>
            <person name="Tice H."/>
            <person name="Bruce D."/>
            <person name="Goodwin L."/>
            <person name="Pitluck S."/>
            <person name="Saunders E."/>
            <person name="Brettin T."/>
            <person name="Detter J.C."/>
            <person name="Han C."/>
            <person name="Larimer F."/>
            <person name="Land M."/>
            <person name="Hauser L."/>
            <person name="Kyrpides N."/>
            <person name="Ovchinnikova G."/>
            <person name="Richardson P."/>
        </authorList>
    </citation>
    <scope>NUCLEOTIDE SEQUENCE [LARGE SCALE GENOMIC DNA]</scope>
    <source>
        <strain evidence="15">DSM 10501 / KC4</strain>
    </source>
</reference>
<dbReference type="InterPro" id="IPR036968">
    <property type="entry name" value="Enolpyruvate_Tfrase_sf"/>
</dbReference>
<dbReference type="HOGENOM" id="CLU_027387_0_0_9"/>
<feature type="active site" description="Proton donor" evidence="12">
    <location>
        <position position="115"/>
    </location>
</feature>
<keyword evidence="3 12" id="KW-0963">Cytoplasm</keyword>
<keyword evidence="7 12" id="KW-0573">Peptidoglycan synthesis</keyword>
<dbReference type="Pfam" id="PF00275">
    <property type="entry name" value="EPSP_synthase"/>
    <property type="match status" value="1"/>
</dbReference>
<dbReference type="PANTHER" id="PTHR43783:SF1">
    <property type="entry name" value="UDP-N-ACETYLGLUCOSAMINE 1-CARBOXYVINYLTRANSFERASE"/>
    <property type="match status" value="1"/>
</dbReference>
<feature type="domain" description="Enolpyruvate transferase" evidence="13">
    <location>
        <begin position="6"/>
        <end position="404"/>
    </location>
</feature>
<evidence type="ECO:0000256" key="3">
    <source>
        <dbReference type="ARBA" id="ARBA00022490"/>
    </source>
</evidence>
<dbReference type="GO" id="GO:0019277">
    <property type="term" value="P:UDP-N-acetylgalactosamine biosynthetic process"/>
    <property type="evidence" value="ECO:0007669"/>
    <property type="project" value="InterPro"/>
</dbReference>
<comment type="pathway">
    <text evidence="2 12">Cell wall biogenesis; peptidoglycan biosynthesis.</text>
</comment>
<dbReference type="InterPro" id="IPR050068">
    <property type="entry name" value="MurA_subfamily"/>
</dbReference>
<dbReference type="EMBL" id="CP001785">
    <property type="protein sequence ID" value="ACX52656.1"/>
    <property type="molecule type" value="Genomic_DNA"/>
</dbReference>
<dbReference type="SUPFAM" id="SSF55205">
    <property type="entry name" value="EPT/RTPC-like"/>
    <property type="match status" value="1"/>
</dbReference>
<proteinExistence type="inferred from homology"/>
<keyword evidence="5 12" id="KW-0808">Transferase</keyword>
<evidence type="ECO:0000256" key="12">
    <source>
        <dbReference type="HAMAP-Rule" id="MF_00111"/>
    </source>
</evidence>
<keyword evidence="15" id="KW-1185">Reference proteome</keyword>
<evidence type="ECO:0000256" key="2">
    <source>
        <dbReference type="ARBA" id="ARBA00004752"/>
    </source>
</evidence>
<protein>
    <recommendedName>
        <fullName evidence="12">UDP-N-acetylglucosamine 1-carboxyvinyltransferase</fullName>
        <ecNumber evidence="12">2.5.1.7</ecNumber>
    </recommendedName>
    <alternativeName>
        <fullName evidence="12">Enoylpyruvate transferase</fullName>
    </alternativeName>
    <alternativeName>
        <fullName evidence="12">UDP-N-acetylglucosamine enolpyruvyl transferase</fullName>
        <shortName evidence="12">EPT</shortName>
    </alternativeName>
</protein>
<dbReference type="RefSeq" id="WP_015739533.1">
    <property type="nucleotide sequence ID" value="NC_013385.1"/>
</dbReference>
<dbReference type="NCBIfam" id="NF006873">
    <property type="entry name" value="PRK09369.1"/>
    <property type="match status" value="1"/>
</dbReference>
<sequence>MRLVIKGPNVLKGKIRVSGAKNAILPILCACLLCDGESVIHGVPQLGDVAVMSAVLRHLKVLCRREGETLKVDTSSLQLEEIPEELTRRMRASCLVMGPLLARFGRVKIAAPGGCNIGARPIDLHLKGLKAMGAKITERAGFIVAEAERLRGAEIHLDLPSVGATENLMMAAVLAEGTTIIGNAAKEPEIVDLQNFLNRAGARIRGAGTSTIRIEGVSKPLQAPKGHQVIPDRIEAGTHLIAAALTGGEVEVENVIPEHLEPLIAKLREAGAEVEVGEDKIWVWRRKPLKAVDVRTMPYPGFPTDLQAPMCALLSVAEGTSVVTENIFENRFRHVPELQRMGADIRIEGRTLIIKGVPQLVGARVEAPDLRAGAALVLAGLVAENTTIVEGIGHIDRGYENLEGKYRRLGACIERVG</sequence>
<dbReference type="InterPro" id="IPR001986">
    <property type="entry name" value="Enolpyruvate_Tfrase_dom"/>
</dbReference>
<dbReference type="InterPro" id="IPR013792">
    <property type="entry name" value="RNA3'P_cycl/enolpyr_Trfase_a/b"/>
</dbReference>
<accession>C9R8M7</accession>
<dbReference type="EC" id="2.5.1.7" evidence="12"/>
<keyword evidence="6 12" id="KW-0133">Cell shape</keyword>
<evidence type="ECO:0000259" key="13">
    <source>
        <dbReference type="Pfam" id="PF00275"/>
    </source>
</evidence>
<dbReference type="STRING" id="429009.Adeg_1561"/>
<dbReference type="NCBIfam" id="TIGR01072">
    <property type="entry name" value="murA"/>
    <property type="match status" value="1"/>
</dbReference>
<dbReference type="GO" id="GO:0071555">
    <property type="term" value="P:cell wall organization"/>
    <property type="evidence" value="ECO:0007669"/>
    <property type="project" value="UniProtKB-KW"/>
</dbReference>
<dbReference type="CDD" id="cd01555">
    <property type="entry name" value="UdpNAET"/>
    <property type="match status" value="1"/>
</dbReference>
<comment type="catalytic activity">
    <reaction evidence="11 12">
        <text>phosphoenolpyruvate + UDP-N-acetyl-alpha-D-glucosamine = UDP-N-acetyl-3-O-(1-carboxyvinyl)-alpha-D-glucosamine + phosphate</text>
        <dbReference type="Rhea" id="RHEA:18681"/>
        <dbReference type="ChEBI" id="CHEBI:43474"/>
        <dbReference type="ChEBI" id="CHEBI:57705"/>
        <dbReference type="ChEBI" id="CHEBI:58702"/>
        <dbReference type="ChEBI" id="CHEBI:68483"/>
        <dbReference type="EC" id="2.5.1.7"/>
    </reaction>
</comment>
<dbReference type="UniPathway" id="UPA00219"/>
<organism evidence="14 15">
    <name type="scientific">Ammonifex degensii (strain DSM 10501 / KC4)</name>
    <dbReference type="NCBI Taxonomy" id="429009"/>
    <lineage>
        <taxon>Bacteria</taxon>
        <taxon>Bacillati</taxon>
        <taxon>Bacillota</taxon>
        <taxon>Clostridia</taxon>
        <taxon>Thermoanaerobacterales</taxon>
        <taxon>Thermoanaerobacteraceae</taxon>
        <taxon>Ammonifex</taxon>
    </lineage>
</organism>
<dbReference type="AlphaFoldDB" id="C9R8M7"/>
<dbReference type="PANTHER" id="PTHR43783">
    <property type="entry name" value="UDP-N-ACETYLGLUCOSAMINE 1-CARBOXYVINYLTRANSFERASE"/>
    <property type="match status" value="1"/>
</dbReference>
<keyword evidence="9 12" id="KW-0961">Cell wall biogenesis/degradation</keyword>
<evidence type="ECO:0000313" key="15">
    <source>
        <dbReference type="Proteomes" id="UP000002620"/>
    </source>
</evidence>
<dbReference type="InterPro" id="IPR005750">
    <property type="entry name" value="UDP_GlcNAc_COvinyl_MurA"/>
</dbReference>
<dbReference type="HAMAP" id="MF_00111">
    <property type="entry name" value="MurA"/>
    <property type="match status" value="1"/>
</dbReference>